<dbReference type="PANTHER" id="PTHR10314">
    <property type="entry name" value="CYSTATHIONINE BETA-SYNTHASE"/>
    <property type="match status" value="1"/>
</dbReference>
<evidence type="ECO:0000256" key="7">
    <source>
        <dbReference type="ARBA" id="ARBA00022898"/>
    </source>
</evidence>
<evidence type="ECO:0000256" key="12">
    <source>
        <dbReference type="RuleBase" id="RU003985"/>
    </source>
</evidence>
<evidence type="ECO:0000256" key="4">
    <source>
        <dbReference type="ARBA" id="ARBA00012681"/>
    </source>
</evidence>
<feature type="binding site" evidence="10">
    <location>
        <position position="75"/>
    </location>
    <ligand>
        <name>pyridoxal 5'-phosphate</name>
        <dbReference type="ChEBI" id="CHEBI:597326"/>
    </ligand>
</feature>
<evidence type="ECO:0000259" key="13">
    <source>
        <dbReference type="Pfam" id="PF00291"/>
    </source>
</evidence>
<reference evidence="14" key="1">
    <citation type="submission" date="2020-10" db="EMBL/GenBank/DDBJ databases">
        <authorList>
            <person name="Gilroy R."/>
        </authorList>
    </citation>
    <scope>NUCLEOTIDE SEQUENCE</scope>
    <source>
        <strain evidence="14">ChiHjej9B8-7071</strain>
    </source>
</reference>
<gene>
    <name evidence="14" type="primary">cysK</name>
    <name evidence="14" type="ORF">IAA70_06625</name>
</gene>
<dbReference type="InterPro" id="IPR001216">
    <property type="entry name" value="P-phosphate_BS"/>
</dbReference>
<comment type="similarity">
    <text evidence="3 12">Belongs to the cysteine synthase/cystathionine beta-synthase family.</text>
</comment>
<keyword evidence="5 12" id="KW-0028">Amino-acid biosynthesis</keyword>
<evidence type="ECO:0000256" key="10">
    <source>
        <dbReference type="PIRSR" id="PIRSR605856-50"/>
    </source>
</evidence>
<dbReference type="Gene3D" id="3.40.50.1100">
    <property type="match status" value="2"/>
</dbReference>
<feature type="domain" description="Tryptophan synthase beta chain-like PALP" evidence="13">
    <location>
        <begin position="8"/>
        <end position="295"/>
    </location>
</feature>
<evidence type="ECO:0000313" key="14">
    <source>
        <dbReference type="EMBL" id="HIR10059.1"/>
    </source>
</evidence>
<dbReference type="PROSITE" id="PS00901">
    <property type="entry name" value="CYS_SYNTHASE"/>
    <property type="match status" value="1"/>
</dbReference>
<evidence type="ECO:0000256" key="2">
    <source>
        <dbReference type="ARBA" id="ARBA00004962"/>
    </source>
</evidence>
<dbReference type="FunFam" id="3.40.50.1100:FF:000006">
    <property type="entry name" value="Cysteine synthase"/>
    <property type="match status" value="1"/>
</dbReference>
<proteinExistence type="inferred from homology"/>
<reference evidence="14" key="2">
    <citation type="journal article" date="2021" name="PeerJ">
        <title>Extensive microbial diversity within the chicken gut microbiome revealed by metagenomics and culture.</title>
        <authorList>
            <person name="Gilroy R."/>
            <person name="Ravi A."/>
            <person name="Getino M."/>
            <person name="Pursley I."/>
            <person name="Horton D.L."/>
            <person name="Alikhan N.F."/>
            <person name="Baker D."/>
            <person name="Gharbi K."/>
            <person name="Hall N."/>
            <person name="Watson M."/>
            <person name="Adriaenssens E.M."/>
            <person name="Foster-Nyarko E."/>
            <person name="Jarju S."/>
            <person name="Secka A."/>
            <person name="Antonio M."/>
            <person name="Oren A."/>
            <person name="Chaudhuri R.R."/>
            <person name="La Ragione R."/>
            <person name="Hildebrand F."/>
            <person name="Pallen M.J."/>
        </authorList>
    </citation>
    <scope>NUCLEOTIDE SEQUENCE</scope>
    <source>
        <strain evidence="14">ChiHjej9B8-7071</strain>
    </source>
</reference>
<keyword evidence="6 12" id="KW-0808">Transferase</keyword>
<dbReference type="InterPro" id="IPR005859">
    <property type="entry name" value="CysK"/>
</dbReference>
<evidence type="ECO:0000256" key="1">
    <source>
        <dbReference type="ARBA" id="ARBA00001933"/>
    </source>
</evidence>
<feature type="binding site" evidence="10">
    <location>
        <begin position="179"/>
        <end position="183"/>
    </location>
    <ligand>
        <name>pyridoxal 5'-phosphate</name>
        <dbReference type="ChEBI" id="CHEBI:597326"/>
    </ligand>
</feature>
<dbReference type="EC" id="2.5.1.47" evidence="4 12"/>
<dbReference type="Pfam" id="PF00291">
    <property type="entry name" value="PALP"/>
    <property type="match status" value="1"/>
</dbReference>
<feature type="binding site" evidence="10">
    <location>
        <position position="267"/>
    </location>
    <ligand>
        <name>pyridoxal 5'-phosphate</name>
        <dbReference type="ChEBI" id="CHEBI:597326"/>
    </ligand>
</feature>
<dbReference type="SUPFAM" id="SSF53686">
    <property type="entry name" value="Tryptophan synthase beta subunit-like PLP-dependent enzymes"/>
    <property type="match status" value="1"/>
</dbReference>
<dbReference type="InterPro" id="IPR005856">
    <property type="entry name" value="Cys_synth"/>
</dbReference>
<feature type="modified residue" description="N6-(pyridoxal phosphate)lysine" evidence="11">
    <location>
        <position position="45"/>
    </location>
</feature>
<comment type="caution">
    <text evidence="14">The sequence shown here is derived from an EMBL/GenBank/DDBJ whole genome shotgun (WGS) entry which is preliminary data.</text>
</comment>
<dbReference type="InterPro" id="IPR001926">
    <property type="entry name" value="TrpB-like_PALP"/>
</dbReference>
<dbReference type="NCBIfam" id="TIGR01136">
    <property type="entry name" value="cysKM"/>
    <property type="match status" value="1"/>
</dbReference>
<evidence type="ECO:0000256" key="3">
    <source>
        <dbReference type="ARBA" id="ARBA00007103"/>
    </source>
</evidence>
<keyword evidence="8 12" id="KW-0198">Cysteine biosynthesis</keyword>
<accession>A0A9D1D8N4</accession>
<dbReference type="Proteomes" id="UP000824258">
    <property type="component" value="Unassembled WGS sequence"/>
</dbReference>
<evidence type="ECO:0000256" key="11">
    <source>
        <dbReference type="PIRSR" id="PIRSR605856-51"/>
    </source>
</evidence>
<dbReference type="CDD" id="cd01561">
    <property type="entry name" value="CBS_like"/>
    <property type="match status" value="1"/>
</dbReference>
<evidence type="ECO:0000256" key="8">
    <source>
        <dbReference type="ARBA" id="ARBA00023192"/>
    </source>
</evidence>
<evidence type="ECO:0000313" key="15">
    <source>
        <dbReference type="Proteomes" id="UP000824258"/>
    </source>
</evidence>
<organism evidence="14 15">
    <name type="scientific">Candidatus Avoscillospira stercoripullorum</name>
    <dbReference type="NCBI Taxonomy" id="2840709"/>
    <lineage>
        <taxon>Bacteria</taxon>
        <taxon>Bacillati</taxon>
        <taxon>Bacillota</taxon>
        <taxon>Clostridia</taxon>
        <taxon>Eubacteriales</taxon>
        <taxon>Oscillospiraceae</taxon>
        <taxon>Oscillospiraceae incertae sedis</taxon>
        <taxon>Candidatus Avoscillospira</taxon>
    </lineage>
</organism>
<name>A0A9D1D8N4_9FIRM</name>
<dbReference type="InterPro" id="IPR036052">
    <property type="entry name" value="TrpB-like_PALP_sf"/>
</dbReference>
<comment type="catalytic activity">
    <reaction evidence="9 12">
        <text>O-acetyl-L-serine + hydrogen sulfide = L-cysteine + acetate</text>
        <dbReference type="Rhea" id="RHEA:14829"/>
        <dbReference type="ChEBI" id="CHEBI:29919"/>
        <dbReference type="ChEBI" id="CHEBI:30089"/>
        <dbReference type="ChEBI" id="CHEBI:35235"/>
        <dbReference type="ChEBI" id="CHEBI:58340"/>
        <dbReference type="EC" id="2.5.1.47"/>
    </reaction>
</comment>
<dbReference type="InterPro" id="IPR050214">
    <property type="entry name" value="Cys_Synth/Cystath_Beta-Synth"/>
</dbReference>
<dbReference type="GO" id="GO:0006535">
    <property type="term" value="P:cysteine biosynthetic process from serine"/>
    <property type="evidence" value="ECO:0007669"/>
    <property type="project" value="UniProtKB-UniRule"/>
</dbReference>
<dbReference type="EMBL" id="DVGD01000214">
    <property type="protein sequence ID" value="HIR10059.1"/>
    <property type="molecule type" value="Genomic_DNA"/>
</dbReference>
<evidence type="ECO:0000256" key="5">
    <source>
        <dbReference type="ARBA" id="ARBA00022605"/>
    </source>
</evidence>
<dbReference type="NCBIfam" id="TIGR01139">
    <property type="entry name" value="cysK"/>
    <property type="match status" value="1"/>
</dbReference>
<protein>
    <recommendedName>
        <fullName evidence="4 12">Cysteine synthase</fullName>
        <ecNumber evidence="4 12">2.5.1.47</ecNumber>
    </recommendedName>
</protein>
<evidence type="ECO:0000256" key="9">
    <source>
        <dbReference type="ARBA" id="ARBA00047931"/>
    </source>
</evidence>
<sequence>MSYPTIDAVIGHTPLVALPRFAQAAGAYGVVLAKLEGQNPAGSAKDRAALFMIRAAEADGSLQPGGTIVEPTSGNTGIAIAALSTALGYQAILTMPDTMSMERRQLLEAYGAKLVLTPGKDGMAGAIAKAEAFSQEIPGAVLLGQFDNPANPRAHYETTGPEIWEETGGRLAAFVAGAGTGGTVSGVGRYFKEQSKAVHVVAVEPKTSAVLSGGKPGAHGLQGIGAGFVPKNFDRSVVDEVFPVLDDEGYGMARLLSSTEGILTGPSGGAALFAAVQLTRRPEFQGKTVVVLLPDRGERYLSTGMFG</sequence>
<dbReference type="AlphaFoldDB" id="A0A9D1D8N4"/>
<comment type="pathway">
    <text evidence="2">Amino-acid biosynthesis; L-cysteine biosynthesis; L-cysteine from L-serine: step 2/2.</text>
</comment>
<dbReference type="GO" id="GO:0004124">
    <property type="term" value="F:cysteine synthase activity"/>
    <property type="evidence" value="ECO:0007669"/>
    <property type="project" value="UniProtKB-UniRule"/>
</dbReference>
<evidence type="ECO:0000256" key="6">
    <source>
        <dbReference type="ARBA" id="ARBA00022679"/>
    </source>
</evidence>
<comment type="cofactor">
    <cofactor evidence="1 10 12">
        <name>pyridoxal 5'-phosphate</name>
        <dbReference type="ChEBI" id="CHEBI:597326"/>
    </cofactor>
</comment>
<keyword evidence="7 10" id="KW-0663">Pyridoxal phosphate</keyword>